<gene>
    <name evidence="1" type="ORF">SAMN02799615_02490</name>
</gene>
<dbReference type="AlphaFoldDB" id="A0A1I2G2E8"/>
<evidence type="ECO:0000313" key="1">
    <source>
        <dbReference type="EMBL" id="SFF11130.1"/>
    </source>
</evidence>
<accession>A0A1I2G2E8</accession>
<name>A0A1I2G2E8_9GAMM</name>
<proteinExistence type="predicted"/>
<organism evidence="1 2">
    <name type="scientific">Dyella marensis</name>
    <dbReference type="NCBI Taxonomy" id="500610"/>
    <lineage>
        <taxon>Bacteria</taxon>
        <taxon>Pseudomonadati</taxon>
        <taxon>Pseudomonadota</taxon>
        <taxon>Gammaproteobacteria</taxon>
        <taxon>Lysobacterales</taxon>
        <taxon>Rhodanobacteraceae</taxon>
        <taxon>Dyella</taxon>
    </lineage>
</organism>
<evidence type="ECO:0000313" key="2">
    <source>
        <dbReference type="Proteomes" id="UP000199477"/>
    </source>
</evidence>
<dbReference type="Proteomes" id="UP000199477">
    <property type="component" value="Unassembled WGS sequence"/>
</dbReference>
<sequence>MIGIPSTGGLTQAVLTAVCFEGLSAETREGRKATFAIIDENGKVIERGPAVAREAWNVTLACYKNFLIGQGHLRVFSGPPSAIN</sequence>
<protein>
    <submittedName>
        <fullName evidence="1">Uncharacterized protein</fullName>
    </submittedName>
</protein>
<reference evidence="2" key="1">
    <citation type="submission" date="2016-10" db="EMBL/GenBank/DDBJ databases">
        <authorList>
            <person name="Varghese N."/>
            <person name="Submissions S."/>
        </authorList>
    </citation>
    <scope>NUCLEOTIDE SEQUENCE [LARGE SCALE GENOMIC DNA]</scope>
    <source>
        <strain evidence="2">UNC178MFTsu3.1</strain>
    </source>
</reference>
<dbReference type="EMBL" id="FONH01000007">
    <property type="protein sequence ID" value="SFF11130.1"/>
    <property type="molecule type" value="Genomic_DNA"/>
</dbReference>
<keyword evidence="2" id="KW-1185">Reference proteome</keyword>